<dbReference type="InterPro" id="IPR008995">
    <property type="entry name" value="Mo/tungstate-bd_C_term_dom"/>
</dbReference>
<comment type="catalytic activity">
    <reaction evidence="7">
        <text>ATP + H2O + polyamine-[polyamine-binding protein]Side 1 = ADP + phosphate + polyamineSide 2 + [polyamine-binding protein]Side 1.</text>
        <dbReference type="EC" id="7.6.2.11"/>
    </reaction>
</comment>
<dbReference type="GO" id="GO:0015697">
    <property type="term" value="P:quaternary ammonium group transport"/>
    <property type="evidence" value="ECO:0007669"/>
    <property type="project" value="UniProtKB-ARBA"/>
</dbReference>
<keyword evidence="6 7" id="KW-0472">Membrane</keyword>
<comment type="subunit">
    <text evidence="7">The complex is composed of two ATP-binding proteins (PotA), two transmembrane proteins (PotB and PotC) and a solute-binding protein (PotD).</text>
</comment>
<dbReference type="InterPro" id="IPR017871">
    <property type="entry name" value="ABC_transporter-like_CS"/>
</dbReference>
<reference evidence="9 10" key="2">
    <citation type="submission" date="2019-09" db="EMBL/GenBank/DDBJ databases">
        <authorList>
            <person name="Jin C."/>
        </authorList>
    </citation>
    <scope>NUCLEOTIDE SEQUENCE [LARGE SCALE GENOMIC DNA]</scope>
    <source>
        <strain evidence="9 10">BN140041</strain>
    </source>
</reference>
<dbReference type="InterPro" id="IPR027417">
    <property type="entry name" value="P-loop_NTPase"/>
</dbReference>
<evidence type="ECO:0000256" key="1">
    <source>
        <dbReference type="ARBA" id="ARBA00022448"/>
    </source>
</evidence>
<dbReference type="SUPFAM" id="SSF50331">
    <property type="entry name" value="MOP-like"/>
    <property type="match status" value="1"/>
</dbReference>
<dbReference type="InterPro" id="IPR013611">
    <property type="entry name" value="Transp-assoc_OB_typ2"/>
</dbReference>
<dbReference type="PROSITE" id="PS00211">
    <property type="entry name" value="ABC_TRANSPORTER_1"/>
    <property type="match status" value="1"/>
</dbReference>
<dbReference type="EC" id="7.6.2.11" evidence="7"/>
<evidence type="ECO:0000256" key="3">
    <source>
        <dbReference type="ARBA" id="ARBA00022741"/>
    </source>
</evidence>
<dbReference type="GO" id="GO:0043190">
    <property type="term" value="C:ATP-binding cassette (ABC) transporter complex"/>
    <property type="evidence" value="ECO:0007669"/>
    <property type="project" value="InterPro"/>
</dbReference>
<comment type="caution">
    <text evidence="9">The sequence shown here is derived from an EMBL/GenBank/DDBJ whole genome shotgun (WGS) entry which is preliminary data.</text>
</comment>
<dbReference type="PANTHER" id="PTHR42781:SF4">
    <property type="entry name" value="SPERMIDINE_PUTRESCINE IMPORT ATP-BINDING PROTEIN POTA"/>
    <property type="match status" value="1"/>
</dbReference>
<accession>A0A5B1M3K2</accession>
<dbReference type="GO" id="GO:0005524">
    <property type="term" value="F:ATP binding"/>
    <property type="evidence" value="ECO:0007669"/>
    <property type="project" value="UniProtKB-KW"/>
</dbReference>
<dbReference type="InterPro" id="IPR050093">
    <property type="entry name" value="ABC_SmlMolc_Importer"/>
</dbReference>
<dbReference type="GO" id="GO:0016887">
    <property type="term" value="F:ATP hydrolysis activity"/>
    <property type="evidence" value="ECO:0007669"/>
    <property type="project" value="InterPro"/>
</dbReference>
<protein>
    <recommendedName>
        <fullName evidence="7">Spermidine/putrescine import ATP-binding protein PotA</fullName>
        <ecNumber evidence="7">7.6.2.11</ecNumber>
    </recommendedName>
</protein>
<gene>
    <name evidence="7" type="primary">potA</name>
    <name evidence="9" type="ORF">F0U47_10235</name>
</gene>
<keyword evidence="3 7" id="KW-0547">Nucleotide-binding</keyword>
<dbReference type="Proteomes" id="UP000324351">
    <property type="component" value="Unassembled WGS sequence"/>
</dbReference>
<evidence type="ECO:0000256" key="6">
    <source>
        <dbReference type="ARBA" id="ARBA00023136"/>
    </source>
</evidence>
<dbReference type="InterPro" id="IPR003593">
    <property type="entry name" value="AAA+_ATPase"/>
</dbReference>
<evidence type="ECO:0000256" key="2">
    <source>
        <dbReference type="ARBA" id="ARBA00022475"/>
    </source>
</evidence>
<keyword evidence="1 7" id="KW-0813">Transport</keyword>
<evidence type="ECO:0000256" key="7">
    <source>
        <dbReference type="RuleBase" id="RU364083"/>
    </source>
</evidence>
<dbReference type="FunFam" id="3.40.50.300:FF:000425">
    <property type="entry name" value="Probable ABC transporter, ATP-binding subunit"/>
    <property type="match status" value="1"/>
</dbReference>
<dbReference type="NCBIfam" id="TIGR01187">
    <property type="entry name" value="potA"/>
    <property type="match status" value="1"/>
</dbReference>
<proteinExistence type="inferred from homology"/>
<dbReference type="Gene3D" id="2.40.50.100">
    <property type="match status" value="1"/>
</dbReference>
<dbReference type="PROSITE" id="PS50893">
    <property type="entry name" value="ABC_TRANSPORTER_2"/>
    <property type="match status" value="1"/>
</dbReference>
<dbReference type="InterPro" id="IPR005893">
    <property type="entry name" value="PotA-like"/>
</dbReference>
<dbReference type="EMBL" id="VUJW01000003">
    <property type="protein sequence ID" value="KAA1427795.1"/>
    <property type="molecule type" value="Genomic_DNA"/>
</dbReference>
<sequence>MAEHGVGLSLKGLTKAYGPSVALDGVDLEIAPGEFMTFLGPSGSGKTTTLNLIAGFVEPDTGSIDVGGAPIVGVPPHKRDIGVVFQQYLLFPHMKVGANVAFPLRRRGVAKREAQRRVMEMLEVVGLEGMAQRYPRQLSGGQQQRVALARALVFNPKLLLLDEPLGALDRRLRESLQLEIRRIHREVGVTFIFVTHDQEEALAMSDRIAVFNKGAIEQVGTGETLYQRPDTLFVARFLGDSNVIEGEVRVDGGQTYLVDGRNRFMAPNVNVPVLDAHMAVVVRPECVRLVAGAQELGPGVNRVAGAITEVTFFGSRRRLSVDVDGRAFLVDESGLGPAPRPGDAAVLAWRAEDASLVCTGAPTGAPRSAVPVG</sequence>
<comment type="similarity">
    <text evidence="7">Belongs to the ABC transporter superfamily. Spermidine/putrescine importer (TC 3.A.1.11.1) family.</text>
</comment>
<dbReference type="Pfam" id="PF08402">
    <property type="entry name" value="TOBE_2"/>
    <property type="match status" value="1"/>
</dbReference>
<evidence type="ECO:0000259" key="8">
    <source>
        <dbReference type="PROSITE" id="PS50893"/>
    </source>
</evidence>
<reference evidence="9 10" key="1">
    <citation type="submission" date="2019-09" db="EMBL/GenBank/DDBJ databases">
        <title>Nocardioides panacisoli sp. nov., isolated from the soil of a ginseng field.</title>
        <authorList>
            <person name="Cho C."/>
        </authorList>
    </citation>
    <scope>NUCLEOTIDE SEQUENCE [LARGE SCALE GENOMIC DNA]</scope>
    <source>
        <strain evidence="9 10">BN140041</strain>
    </source>
</reference>
<keyword evidence="10" id="KW-1185">Reference proteome</keyword>
<dbReference type="AlphaFoldDB" id="A0A5B1M3K2"/>
<dbReference type="RefSeq" id="WP_149750224.1">
    <property type="nucleotide sequence ID" value="NZ_VUJW01000003.1"/>
</dbReference>
<keyword evidence="2 7" id="KW-1003">Cell membrane</keyword>
<dbReference type="Gene3D" id="3.40.50.300">
    <property type="entry name" value="P-loop containing nucleotide triphosphate hydrolases"/>
    <property type="match status" value="1"/>
</dbReference>
<name>A0A5B1M3K2_9ACTN</name>
<dbReference type="PANTHER" id="PTHR42781">
    <property type="entry name" value="SPERMIDINE/PUTRESCINE IMPORT ATP-BINDING PROTEIN POTA"/>
    <property type="match status" value="1"/>
</dbReference>
<comment type="function">
    <text evidence="7">Part of the ABC transporter complex PotABCD involved in spermidine/putrescine import. Responsible for energy coupling to the transport system.</text>
</comment>
<dbReference type="SUPFAM" id="SSF52540">
    <property type="entry name" value="P-loop containing nucleoside triphosphate hydrolases"/>
    <property type="match status" value="1"/>
</dbReference>
<organism evidence="9 10">
    <name type="scientific">Nocardioides antri</name>
    <dbReference type="NCBI Taxonomy" id="2607659"/>
    <lineage>
        <taxon>Bacteria</taxon>
        <taxon>Bacillati</taxon>
        <taxon>Actinomycetota</taxon>
        <taxon>Actinomycetes</taxon>
        <taxon>Propionibacteriales</taxon>
        <taxon>Nocardioidaceae</taxon>
        <taxon>Nocardioides</taxon>
    </lineage>
</organism>
<keyword evidence="5 7" id="KW-1278">Translocase</keyword>
<keyword evidence="4 7" id="KW-0067">ATP-binding</keyword>
<dbReference type="Pfam" id="PF00005">
    <property type="entry name" value="ABC_tran"/>
    <property type="match status" value="1"/>
</dbReference>
<feature type="domain" description="ABC transporter" evidence="8">
    <location>
        <begin position="8"/>
        <end position="238"/>
    </location>
</feature>
<dbReference type="GO" id="GO:0015417">
    <property type="term" value="F:ABC-type polyamine transporter activity"/>
    <property type="evidence" value="ECO:0007669"/>
    <property type="project" value="UniProtKB-EC"/>
</dbReference>
<evidence type="ECO:0000313" key="10">
    <source>
        <dbReference type="Proteomes" id="UP000324351"/>
    </source>
</evidence>
<dbReference type="SMART" id="SM00382">
    <property type="entry name" value="AAA"/>
    <property type="match status" value="1"/>
</dbReference>
<evidence type="ECO:0000256" key="4">
    <source>
        <dbReference type="ARBA" id="ARBA00022840"/>
    </source>
</evidence>
<evidence type="ECO:0000256" key="5">
    <source>
        <dbReference type="ARBA" id="ARBA00022967"/>
    </source>
</evidence>
<evidence type="ECO:0000313" key="9">
    <source>
        <dbReference type="EMBL" id="KAA1427795.1"/>
    </source>
</evidence>
<dbReference type="InterPro" id="IPR003439">
    <property type="entry name" value="ABC_transporter-like_ATP-bd"/>
</dbReference>